<reference evidence="3 4" key="1">
    <citation type="submission" date="2016-10" db="EMBL/GenBank/DDBJ databases">
        <authorList>
            <person name="de Groot N.N."/>
        </authorList>
    </citation>
    <scope>NUCLEOTIDE SEQUENCE [LARGE SCALE GENOMIC DNA]</scope>
    <source>
        <strain evidence="3 4">CCM7597</strain>
    </source>
</reference>
<dbReference type="Pfam" id="PF00590">
    <property type="entry name" value="TP_methylase"/>
    <property type="match status" value="1"/>
</dbReference>
<dbReference type="FunFam" id="3.40.1010.10:FF:000008">
    <property type="entry name" value="Similar to nucleoside triphosphate pyrophosphohydrolase, MazG"/>
    <property type="match status" value="1"/>
</dbReference>
<gene>
    <name evidence="3" type="ORF">SAMN05421743_12733</name>
</gene>
<dbReference type="InterPro" id="IPR000878">
    <property type="entry name" value="4pyrrol_Mease"/>
</dbReference>
<feature type="domain" description="NTP pyrophosphohydrolase MazG-like" evidence="2">
    <location>
        <begin position="254"/>
        <end position="327"/>
    </location>
</feature>
<accession>A0A1H4HEP5</accession>
<keyword evidence="3" id="KW-0489">Methyltransferase</keyword>
<dbReference type="Gene3D" id="1.10.287.1080">
    <property type="entry name" value="MazG-like"/>
    <property type="match status" value="2"/>
</dbReference>
<dbReference type="InterPro" id="IPR024180">
    <property type="entry name" value="Tetrapyrrole_Mease/MazG_pred"/>
</dbReference>
<feature type="domain" description="NTP pyrophosphohydrolase MazG-like" evidence="2">
    <location>
        <begin position="395"/>
        <end position="453"/>
    </location>
</feature>
<dbReference type="Proteomes" id="UP000198584">
    <property type="component" value="Unassembled WGS sequence"/>
</dbReference>
<dbReference type="GO" id="GO:0046061">
    <property type="term" value="P:dATP catabolic process"/>
    <property type="evidence" value="ECO:0007669"/>
    <property type="project" value="TreeGrafter"/>
</dbReference>
<dbReference type="PIRSF" id="PIRSF002845">
    <property type="entry name" value="Ttrprl_mtas_MazG"/>
    <property type="match status" value="1"/>
</dbReference>
<evidence type="ECO:0000259" key="1">
    <source>
        <dbReference type="Pfam" id="PF00590"/>
    </source>
</evidence>
<dbReference type="InterPro" id="IPR011551">
    <property type="entry name" value="NTP_PyrPHydrolase_MazG"/>
</dbReference>
<dbReference type="InterPro" id="IPR035013">
    <property type="entry name" value="YabN_N"/>
</dbReference>
<dbReference type="InterPro" id="IPR004518">
    <property type="entry name" value="MazG-like_dom"/>
</dbReference>
<dbReference type="PANTHER" id="PTHR30522">
    <property type="entry name" value="NUCLEOSIDE TRIPHOSPHATE PYROPHOSPHOHYDROLASE"/>
    <property type="match status" value="1"/>
</dbReference>
<dbReference type="GO" id="GO:0008168">
    <property type="term" value="F:methyltransferase activity"/>
    <property type="evidence" value="ECO:0007669"/>
    <property type="project" value="UniProtKB-KW"/>
</dbReference>
<dbReference type="InterPro" id="IPR035996">
    <property type="entry name" value="4pyrrol_Methylase_sf"/>
</dbReference>
<organism evidence="3 4">
    <name type="scientific">Thalassobacillus cyri</name>
    <dbReference type="NCBI Taxonomy" id="571932"/>
    <lineage>
        <taxon>Bacteria</taxon>
        <taxon>Bacillati</taxon>
        <taxon>Bacillota</taxon>
        <taxon>Bacilli</taxon>
        <taxon>Bacillales</taxon>
        <taxon>Bacillaceae</taxon>
        <taxon>Thalassobacillus</taxon>
    </lineage>
</organism>
<dbReference type="NCBIfam" id="NF007113">
    <property type="entry name" value="PRK09562.1"/>
    <property type="match status" value="1"/>
</dbReference>
<dbReference type="CDD" id="cd11723">
    <property type="entry name" value="YabN_N_like"/>
    <property type="match status" value="1"/>
</dbReference>
<dbReference type="GO" id="GO:0047429">
    <property type="term" value="F:nucleoside triphosphate diphosphatase activity"/>
    <property type="evidence" value="ECO:0007669"/>
    <property type="project" value="InterPro"/>
</dbReference>
<dbReference type="GO" id="GO:0046076">
    <property type="term" value="P:dTTP catabolic process"/>
    <property type="evidence" value="ECO:0007669"/>
    <property type="project" value="TreeGrafter"/>
</dbReference>
<dbReference type="InterPro" id="IPR014777">
    <property type="entry name" value="4pyrrole_Mease_sub1"/>
</dbReference>
<dbReference type="GO" id="GO:0046047">
    <property type="term" value="P:TTP catabolic process"/>
    <property type="evidence" value="ECO:0007669"/>
    <property type="project" value="TreeGrafter"/>
</dbReference>
<dbReference type="Pfam" id="PF03819">
    <property type="entry name" value="MazG"/>
    <property type="match status" value="2"/>
</dbReference>
<dbReference type="PANTHER" id="PTHR30522:SF0">
    <property type="entry name" value="NUCLEOSIDE TRIPHOSPHATE PYROPHOSPHOHYDROLASE"/>
    <property type="match status" value="1"/>
</dbReference>
<dbReference type="OrthoDB" id="9808939at2"/>
<dbReference type="GO" id="GO:0032259">
    <property type="term" value="P:methylation"/>
    <property type="evidence" value="ECO:0007669"/>
    <property type="project" value="UniProtKB-KW"/>
</dbReference>
<dbReference type="CDD" id="cd11529">
    <property type="entry name" value="NTP-PPase_MazG_Cterm"/>
    <property type="match status" value="1"/>
</dbReference>
<dbReference type="FunFam" id="1.10.287.1080:FF:000001">
    <property type="entry name" value="Nucleoside triphosphate pyrophosphohydrolase"/>
    <property type="match status" value="1"/>
</dbReference>
<protein>
    <submittedName>
        <fullName evidence="3">Tetrapyrrole methylase family protein / MazG family protein</fullName>
    </submittedName>
</protein>
<dbReference type="InterPro" id="IPR048011">
    <property type="entry name" value="NTP-PPase_MazG-like_C"/>
</dbReference>
<dbReference type="EMBL" id="FNQR01000027">
    <property type="protein sequence ID" value="SEB20116.1"/>
    <property type="molecule type" value="Genomic_DNA"/>
</dbReference>
<sequence>MNTIEVIGLGAGDINQLPLGIYRKLTNKSHFIYMRTQHHPVVEELKKEGIPYQSFDEIYEAHAQFEEVYHQIVQQLMEASSGQSIIYAVPGHPMLAERTVQLLLEKEEQGELKVEIAGGQSYLDDLYTALRIDPIEGMQFINATSFDRFQLQYQGHIIFSQVYDAMIASEVKLALLEDLKPEHPVTIVTAAGSEQEKIVPVTLEELDRSVELDNLTSVYLAPVAKEVLNHQFSRLREVIRELRGPDGCPWDKKQTHESLRKYLIEEAYEFIDAVNNLDDESMVEELGDVLLQVMLHSQIGEDEGFFTVDDVILSITEKMIRRHPHVFGDISVNSSEEVITNWDEIKKQEKAVQPESMLDQVPASFPALLQAEDIQKRAAKVGFDWKEAGPVWSKVEEEWQEFKEAQQAADAREMEKELGDLLFSIANLARHYKINAESALQGTNEKFRDRFRHMEQKAWEQGAALEELTLDELEKWWNEAKKR</sequence>
<dbReference type="AlphaFoldDB" id="A0A1H4HEP5"/>
<keyword evidence="3" id="KW-0808">Transferase</keyword>
<name>A0A1H4HEP5_9BACI</name>
<dbReference type="STRING" id="571932.SAMN05421743_12733"/>
<dbReference type="FunFam" id="1.10.287.1080:FF:000003">
    <property type="entry name" value="Nucleoside triphosphate pyrophosphohydrolase"/>
    <property type="match status" value="1"/>
</dbReference>
<dbReference type="Gene3D" id="3.40.1010.10">
    <property type="entry name" value="Cobalt-precorrin-4 Transmethylase, Domain 1"/>
    <property type="match status" value="1"/>
</dbReference>
<dbReference type="RefSeq" id="WP_093046849.1">
    <property type="nucleotide sequence ID" value="NZ_FNQR01000027.1"/>
</dbReference>
<dbReference type="GO" id="GO:0006950">
    <property type="term" value="P:response to stress"/>
    <property type="evidence" value="ECO:0007669"/>
    <property type="project" value="UniProtKB-ARBA"/>
</dbReference>
<dbReference type="GO" id="GO:0006203">
    <property type="term" value="P:dGTP catabolic process"/>
    <property type="evidence" value="ECO:0007669"/>
    <property type="project" value="TreeGrafter"/>
</dbReference>
<dbReference type="CDD" id="cd11528">
    <property type="entry name" value="NTP-PPase_MazG_Nterm"/>
    <property type="match status" value="1"/>
</dbReference>
<dbReference type="SUPFAM" id="SSF53790">
    <property type="entry name" value="Tetrapyrrole methylase"/>
    <property type="match status" value="1"/>
</dbReference>
<proteinExistence type="predicted"/>
<evidence type="ECO:0000313" key="3">
    <source>
        <dbReference type="EMBL" id="SEB20116.1"/>
    </source>
</evidence>
<dbReference type="SUPFAM" id="SSF101386">
    <property type="entry name" value="all-alpha NTP pyrophosphatases"/>
    <property type="match status" value="2"/>
</dbReference>
<evidence type="ECO:0000313" key="4">
    <source>
        <dbReference type="Proteomes" id="UP000198584"/>
    </source>
</evidence>
<dbReference type="GO" id="GO:0046052">
    <property type="term" value="P:UTP catabolic process"/>
    <property type="evidence" value="ECO:0007669"/>
    <property type="project" value="TreeGrafter"/>
</dbReference>
<feature type="domain" description="Tetrapyrrole methylase" evidence="1">
    <location>
        <begin position="6"/>
        <end position="207"/>
    </location>
</feature>
<keyword evidence="4" id="KW-1185">Reference proteome</keyword>
<evidence type="ECO:0000259" key="2">
    <source>
        <dbReference type="Pfam" id="PF03819"/>
    </source>
</evidence>
<dbReference type="NCBIfam" id="TIGR00444">
    <property type="entry name" value="mazG"/>
    <property type="match status" value="1"/>
</dbReference>
<dbReference type="GO" id="GO:0046081">
    <property type="term" value="P:dUTP catabolic process"/>
    <property type="evidence" value="ECO:0007669"/>
    <property type="project" value="TreeGrafter"/>
</dbReference>
<dbReference type="InterPro" id="IPR048015">
    <property type="entry name" value="NTP-PPase_MazG-like_N"/>
</dbReference>